<feature type="domain" description="Helicase ATP-binding" evidence="5">
    <location>
        <begin position="112"/>
        <end position="295"/>
    </location>
</feature>
<dbReference type="Gene3D" id="3.40.50.300">
    <property type="entry name" value="P-loop containing nucleotide triphosphate hydrolases"/>
    <property type="match status" value="1"/>
</dbReference>
<comment type="caution">
    <text evidence="7">The sequence shown here is derived from an EMBL/GenBank/DDBJ whole genome shotgun (WGS) entry which is preliminary data.</text>
</comment>
<organism evidence="7 8">
    <name type="scientific">Novosphingobium taihuense</name>
    <dbReference type="NCBI Taxonomy" id="260085"/>
    <lineage>
        <taxon>Bacteria</taxon>
        <taxon>Pseudomonadati</taxon>
        <taxon>Pseudomonadota</taxon>
        <taxon>Alphaproteobacteria</taxon>
        <taxon>Sphingomonadales</taxon>
        <taxon>Sphingomonadaceae</taxon>
        <taxon>Novosphingobium</taxon>
    </lineage>
</organism>
<evidence type="ECO:0000256" key="1">
    <source>
        <dbReference type="ARBA" id="ARBA00022741"/>
    </source>
</evidence>
<gene>
    <name evidence="7" type="ORF">GGR37_004069</name>
</gene>
<dbReference type="InterPro" id="IPR001650">
    <property type="entry name" value="Helicase_C-like"/>
</dbReference>
<dbReference type="Pfam" id="PF00176">
    <property type="entry name" value="SNF2-rel_dom"/>
    <property type="match status" value="1"/>
</dbReference>
<keyword evidence="3 7" id="KW-0347">Helicase</keyword>
<dbReference type="GO" id="GO:0016787">
    <property type="term" value="F:hydrolase activity"/>
    <property type="evidence" value="ECO:0007669"/>
    <property type="project" value="UniProtKB-KW"/>
</dbReference>
<dbReference type="PROSITE" id="PS51192">
    <property type="entry name" value="HELICASE_ATP_BIND_1"/>
    <property type="match status" value="1"/>
</dbReference>
<evidence type="ECO:0000256" key="2">
    <source>
        <dbReference type="ARBA" id="ARBA00022801"/>
    </source>
</evidence>
<evidence type="ECO:0000256" key="4">
    <source>
        <dbReference type="ARBA" id="ARBA00022840"/>
    </source>
</evidence>
<sequence>MFKTGDFVRLKEDPSRGGMITGNTSVSRNRLYWEVMLADGTGTQLFAESKLEANAGRVDPLEELARGRFTDPDRLRRSILHHRLTGRLRDMIYSIDATDTDFHAYQFKPVVKLLASPSQGLLIADEVGLGKTIEAGLVWTELVARFDASRLLVVCPKSLTEKWRLELRQKFSVDARIVDARGLMEALRDDAEGGDGFALIVSLSAVRPPKEWEDDDKSARAALCRHLSDSESNPRALFDCVIFDEAHHLRNRDTLAHTFARAAMGVADFKLLLSATPINLHSEDLRNLLALLDPDTFDSEYAFSILNEENRPLVQARDMVLNQKTPFAELVESLKAIPRGDMLKIERQLDNLQRELRQPGLKDGHDLRVRVAAMLEEMSLLGTIVNRTRRRDVNDLQVKREVDDLRWEMTEREREFYDAVSDVVRQHAFELDASERFLLATPQRLIASSLAAAFAHWSKIPEGYSEDDEGDDDTRKRARGGPLSSKLAELCRSLGNGRALELDDTKYATLRHAIEQHRAKGDDKLIVFSSFRTTLDYLSRRLRSDGFDIEVMHGGIKDDRSAIVARFAERTGACVLLTSEVGGEGLDMQFCRSLINYDLPWNPMKVEQRIGRIDRIGQAAERINILSLVSKDTIEERIYDRLYRRLLTIQETLGAFEAVLGKEIPDLEKRLLDPQLSEDEKEVEIERSAMALITRQKQIEKLEEDAPGLIAHGDMILAQIEANRRPERRIDGAELADYVHEAIAGRYPGSRVSDAPGIEGVFEVVLSESAQLALKRVTAKLGRARTVLNREKATLAAFEKRSGLPKRTEIISSVHPLVRLAASIRDEVAAGASAEPVISVHVPAVLLPDIASGTYIASAARWSVEGAVRIDRLFYGAQALTGRSLAAVDAERLVQVALRQGTHFDPQASLVTIQNGMRRLIENVMEPAFDNFLEEEEARHEDRADTSLARIERQAEKRRRETEAKLYEWKMSGDPKKIKMVSPEQGKLDKLIARLEERKSLLRSARARFSHNNIIVGMLVVELA</sequence>
<dbReference type="AlphaFoldDB" id="A0A7W7AGD9"/>
<evidence type="ECO:0000313" key="7">
    <source>
        <dbReference type="EMBL" id="MBB4615765.1"/>
    </source>
</evidence>
<dbReference type="InterPro" id="IPR000330">
    <property type="entry name" value="SNF2_N"/>
</dbReference>
<dbReference type="PROSITE" id="PS51194">
    <property type="entry name" value="HELICASE_CTER"/>
    <property type="match status" value="1"/>
</dbReference>
<evidence type="ECO:0000313" key="8">
    <source>
        <dbReference type="Proteomes" id="UP000538566"/>
    </source>
</evidence>
<dbReference type="Gene3D" id="3.40.50.10810">
    <property type="entry name" value="Tandem AAA-ATPase domain"/>
    <property type="match status" value="1"/>
</dbReference>
<reference evidence="7 8" key="1">
    <citation type="submission" date="2020-08" db="EMBL/GenBank/DDBJ databases">
        <title>Genomic Encyclopedia of Type Strains, Phase IV (KMG-IV): sequencing the most valuable type-strain genomes for metagenomic binning, comparative biology and taxonomic classification.</title>
        <authorList>
            <person name="Goeker M."/>
        </authorList>
    </citation>
    <scope>NUCLEOTIDE SEQUENCE [LARGE SCALE GENOMIC DNA]</scope>
    <source>
        <strain evidence="7 8">DSM 17507</strain>
    </source>
</reference>
<keyword evidence="2" id="KW-0378">Hydrolase</keyword>
<dbReference type="InterPro" id="IPR027417">
    <property type="entry name" value="P-loop_NTPase"/>
</dbReference>
<name>A0A7W7AGD9_9SPHN</name>
<protein>
    <submittedName>
        <fullName evidence="7">Superfamily II DNA or RNA helicase</fullName>
    </submittedName>
</protein>
<dbReference type="PANTHER" id="PTHR45766">
    <property type="entry name" value="DNA ANNEALING HELICASE AND ENDONUCLEASE ZRANB3 FAMILY MEMBER"/>
    <property type="match status" value="1"/>
</dbReference>
<dbReference type="InterPro" id="IPR049730">
    <property type="entry name" value="SNF2/RAD54-like_C"/>
</dbReference>
<dbReference type="Pfam" id="PF00271">
    <property type="entry name" value="Helicase_C"/>
    <property type="match status" value="1"/>
</dbReference>
<dbReference type="SMART" id="SM00487">
    <property type="entry name" value="DEXDc"/>
    <property type="match status" value="1"/>
</dbReference>
<dbReference type="OrthoDB" id="9814088at2"/>
<dbReference type="Proteomes" id="UP000538566">
    <property type="component" value="Unassembled WGS sequence"/>
</dbReference>
<keyword evidence="1" id="KW-0547">Nucleotide-binding</keyword>
<dbReference type="CDD" id="cd18011">
    <property type="entry name" value="DEXDc_RapA"/>
    <property type="match status" value="1"/>
</dbReference>
<evidence type="ECO:0000259" key="5">
    <source>
        <dbReference type="PROSITE" id="PS51192"/>
    </source>
</evidence>
<dbReference type="PANTHER" id="PTHR45766:SF6">
    <property type="entry name" value="SWI_SNF-RELATED MATRIX-ASSOCIATED ACTIN-DEPENDENT REGULATOR OF CHROMATIN SUBFAMILY A-LIKE PROTEIN 1"/>
    <property type="match status" value="1"/>
</dbReference>
<feature type="domain" description="Helicase C-terminal" evidence="6">
    <location>
        <begin position="509"/>
        <end position="672"/>
    </location>
</feature>
<evidence type="ECO:0000256" key="3">
    <source>
        <dbReference type="ARBA" id="ARBA00022806"/>
    </source>
</evidence>
<dbReference type="InterPro" id="IPR014001">
    <property type="entry name" value="Helicase_ATP-bd"/>
</dbReference>
<evidence type="ECO:0000259" key="6">
    <source>
        <dbReference type="PROSITE" id="PS51194"/>
    </source>
</evidence>
<keyword evidence="8" id="KW-1185">Reference proteome</keyword>
<dbReference type="GO" id="GO:0004386">
    <property type="term" value="F:helicase activity"/>
    <property type="evidence" value="ECO:0007669"/>
    <property type="project" value="UniProtKB-KW"/>
</dbReference>
<dbReference type="InterPro" id="IPR057342">
    <property type="entry name" value="DEXDc_RapA"/>
</dbReference>
<dbReference type="EMBL" id="JACHOA010000012">
    <property type="protein sequence ID" value="MBB4615765.1"/>
    <property type="molecule type" value="Genomic_DNA"/>
</dbReference>
<keyword evidence="4" id="KW-0067">ATP-binding</keyword>
<dbReference type="GO" id="GO:0005524">
    <property type="term" value="F:ATP binding"/>
    <property type="evidence" value="ECO:0007669"/>
    <property type="project" value="UniProtKB-KW"/>
</dbReference>
<dbReference type="SMART" id="SM00490">
    <property type="entry name" value="HELICc"/>
    <property type="match status" value="1"/>
</dbReference>
<dbReference type="InterPro" id="IPR038718">
    <property type="entry name" value="SNF2-like_sf"/>
</dbReference>
<proteinExistence type="predicted"/>
<dbReference type="SUPFAM" id="SSF52540">
    <property type="entry name" value="P-loop containing nucleoside triphosphate hydrolases"/>
    <property type="match status" value="2"/>
</dbReference>
<accession>A0A7W7AGD9</accession>
<dbReference type="RefSeq" id="WP_144907950.1">
    <property type="nucleotide sequence ID" value="NZ_JACHOA010000012.1"/>
</dbReference>
<dbReference type="CDD" id="cd18793">
    <property type="entry name" value="SF2_C_SNF"/>
    <property type="match status" value="1"/>
</dbReference>